<dbReference type="InterPro" id="IPR027417">
    <property type="entry name" value="P-loop_NTPase"/>
</dbReference>
<gene>
    <name evidence="3" type="ORF">SAMN05421770_101539</name>
</gene>
<dbReference type="AlphaFoldDB" id="A0A239DKY0"/>
<organism evidence="3 4">
    <name type="scientific">Granulicella rosea</name>
    <dbReference type="NCBI Taxonomy" id="474952"/>
    <lineage>
        <taxon>Bacteria</taxon>
        <taxon>Pseudomonadati</taxon>
        <taxon>Acidobacteriota</taxon>
        <taxon>Terriglobia</taxon>
        <taxon>Terriglobales</taxon>
        <taxon>Acidobacteriaceae</taxon>
        <taxon>Granulicella</taxon>
    </lineage>
</organism>
<sequence length="510" mass="56355">MGRPGIGLEEPEDDVEEHKLGLEDLLAWGKLLRERKEIDGAPAGIHLAGEYLNVRLKTGELAPLHANTAQRLYEQRRGRGNIVLKARQMGMTTWIAGQYFLRTITQEGVMTVQVAQTIEAAQSIFRMVQRMWENLPEELRTGPLKRSRNNIGQMSFPALDSEFRVVSASDENAGRGLTIHHLHCSEVSRWPRDASATLAGLRAALTPDGEICLESTPNGAYGCFYEEWMRASGNGPEESLVQHFFPWWLEPAYVSTAVTDMNVAELELMNRHGLSAGQIGFRRTLEQRYHGLRAQEFAEDAVSCFKSSGDCCFEVEAVEQRLRALGGPVQTKRGGALLVWLPPVPGKGYIVAVDTAGGGPDGDYAAMQVIERTTGMQCAELRQRLSLIETAKQAAALAREYNNALLVVERNNHGPAVLANLESTERYERVYERDGVPGWLTTANSKPAAISRMSTLLSESPQLFQSRRLLEECRSFVTFAGGRTGAANGSHDDCLMAMAIAQAVRAEMHR</sequence>
<dbReference type="OrthoDB" id="9768556at2"/>
<accession>A0A239DKY0</accession>
<dbReference type="InterPro" id="IPR035421">
    <property type="entry name" value="Terminase_6C"/>
</dbReference>
<dbReference type="Gene3D" id="3.30.420.240">
    <property type="match status" value="1"/>
</dbReference>
<protein>
    <submittedName>
        <fullName evidence="3">Terminase-like family protein</fullName>
    </submittedName>
</protein>
<dbReference type="EMBL" id="FZOU01000001">
    <property type="protein sequence ID" value="SNS33295.1"/>
    <property type="molecule type" value="Genomic_DNA"/>
</dbReference>
<evidence type="ECO:0000313" key="3">
    <source>
        <dbReference type="EMBL" id="SNS33295.1"/>
    </source>
</evidence>
<proteinExistence type="predicted"/>
<dbReference type="Pfam" id="PF17289">
    <property type="entry name" value="Terminase_6C"/>
    <property type="match status" value="1"/>
</dbReference>
<reference evidence="3 4" key="1">
    <citation type="submission" date="2017-06" db="EMBL/GenBank/DDBJ databases">
        <authorList>
            <person name="Kim H.J."/>
            <person name="Triplett B.A."/>
        </authorList>
    </citation>
    <scope>NUCLEOTIDE SEQUENCE [LARGE SCALE GENOMIC DNA]</scope>
    <source>
        <strain evidence="3 4">DSM 18704</strain>
    </source>
</reference>
<keyword evidence="4" id="KW-1185">Reference proteome</keyword>
<name>A0A239DKY0_9BACT</name>
<evidence type="ECO:0000259" key="2">
    <source>
        <dbReference type="Pfam" id="PF17289"/>
    </source>
</evidence>
<dbReference type="Gene3D" id="3.40.50.300">
    <property type="entry name" value="P-loop containing nucleotide triphosphate hydrolases"/>
    <property type="match status" value="1"/>
</dbReference>
<keyword evidence="1" id="KW-1188">Viral release from host cell</keyword>
<evidence type="ECO:0000256" key="1">
    <source>
        <dbReference type="ARBA" id="ARBA00022612"/>
    </source>
</evidence>
<dbReference type="Proteomes" id="UP000198356">
    <property type="component" value="Unassembled WGS sequence"/>
</dbReference>
<evidence type="ECO:0000313" key="4">
    <source>
        <dbReference type="Proteomes" id="UP000198356"/>
    </source>
</evidence>
<feature type="domain" description="Terminase large subunit gp17-like C-terminal" evidence="2">
    <location>
        <begin position="352"/>
        <end position="500"/>
    </location>
</feature>